<keyword evidence="3" id="KW-1185">Reference proteome</keyword>
<name>A0A5B7J911_PORTR</name>
<dbReference type="EMBL" id="VSRR010082743">
    <property type="protein sequence ID" value="MPC89947.1"/>
    <property type="molecule type" value="Genomic_DNA"/>
</dbReference>
<evidence type="ECO:0000313" key="2">
    <source>
        <dbReference type="EMBL" id="MPC89947.1"/>
    </source>
</evidence>
<comment type="caution">
    <text evidence="2">The sequence shown here is derived from an EMBL/GenBank/DDBJ whole genome shotgun (WGS) entry which is preliminary data.</text>
</comment>
<feature type="region of interest" description="Disordered" evidence="1">
    <location>
        <begin position="76"/>
        <end position="114"/>
    </location>
</feature>
<feature type="compositionally biased region" description="Polar residues" evidence="1">
    <location>
        <begin position="86"/>
        <end position="114"/>
    </location>
</feature>
<proteinExistence type="predicted"/>
<evidence type="ECO:0000256" key="1">
    <source>
        <dbReference type="SAM" id="MobiDB-lite"/>
    </source>
</evidence>
<protein>
    <submittedName>
        <fullName evidence="2">Uncharacterized protein</fullName>
    </submittedName>
</protein>
<organism evidence="2 3">
    <name type="scientific">Portunus trituberculatus</name>
    <name type="common">Swimming crab</name>
    <name type="synonym">Neptunus trituberculatus</name>
    <dbReference type="NCBI Taxonomy" id="210409"/>
    <lineage>
        <taxon>Eukaryota</taxon>
        <taxon>Metazoa</taxon>
        <taxon>Ecdysozoa</taxon>
        <taxon>Arthropoda</taxon>
        <taxon>Crustacea</taxon>
        <taxon>Multicrustacea</taxon>
        <taxon>Malacostraca</taxon>
        <taxon>Eumalacostraca</taxon>
        <taxon>Eucarida</taxon>
        <taxon>Decapoda</taxon>
        <taxon>Pleocyemata</taxon>
        <taxon>Brachyura</taxon>
        <taxon>Eubrachyura</taxon>
        <taxon>Portunoidea</taxon>
        <taxon>Portunidae</taxon>
        <taxon>Portuninae</taxon>
        <taxon>Portunus</taxon>
    </lineage>
</organism>
<gene>
    <name evidence="2" type="ORF">E2C01_084911</name>
</gene>
<dbReference type="AlphaFoldDB" id="A0A5B7J911"/>
<reference evidence="2 3" key="1">
    <citation type="submission" date="2019-05" db="EMBL/GenBank/DDBJ databases">
        <title>Another draft genome of Portunus trituberculatus and its Hox gene families provides insights of decapod evolution.</title>
        <authorList>
            <person name="Jeong J.-H."/>
            <person name="Song I."/>
            <person name="Kim S."/>
            <person name="Choi T."/>
            <person name="Kim D."/>
            <person name="Ryu S."/>
            <person name="Kim W."/>
        </authorList>
    </citation>
    <scope>NUCLEOTIDE SEQUENCE [LARGE SCALE GENOMIC DNA]</scope>
    <source>
        <tissue evidence="2">Muscle</tissue>
    </source>
</reference>
<accession>A0A5B7J911</accession>
<dbReference type="Proteomes" id="UP000324222">
    <property type="component" value="Unassembled WGS sequence"/>
</dbReference>
<evidence type="ECO:0000313" key="3">
    <source>
        <dbReference type="Proteomes" id="UP000324222"/>
    </source>
</evidence>
<sequence length="114" mass="12464">MVSVGSGRRRPVGSNHTTYHLDTLPFFEWFKVTHMSPGYPGLGTQGTSLSDRRAHRVLITGTESQGGHLVAETKDGSHKELVHSHPQLTTEHSPSKLSSGTKQLVLQHTQQTLG</sequence>